<reference evidence="1" key="2">
    <citation type="submission" date="2020-09" db="EMBL/GenBank/DDBJ databases">
        <authorList>
            <person name="Sun Q."/>
            <person name="Zhou Y."/>
        </authorList>
    </citation>
    <scope>NUCLEOTIDE SEQUENCE</scope>
    <source>
        <strain evidence="1">CGMCC 1.12785</strain>
    </source>
</reference>
<dbReference type="InterPro" id="IPR034660">
    <property type="entry name" value="DinB/YfiT-like"/>
</dbReference>
<dbReference type="RefSeq" id="WP_188550873.1">
    <property type="nucleotide sequence ID" value="NZ_BMFY01000008.1"/>
</dbReference>
<dbReference type="Proteomes" id="UP000616114">
    <property type="component" value="Unassembled WGS sequence"/>
</dbReference>
<keyword evidence="2" id="KW-1185">Reference proteome</keyword>
<dbReference type="Gene3D" id="1.20.120.450">
    <property type="entry name" value="dinb family like domain"/>
    <property type="match status" value="1"/>
</dbReference>
<evidence type="ECO:0000313" key="2">
    <source>
        <dbReference type="Proteomes" id="UP000616114"/>
    </source>
</evidence>
<dbReference type="AlphaFoldDB" id="A0A8J2XL00"/>
<comment type="caution">
    <text evidence="1">The sequence shown here is derived from an EMBL/GenBank/DDBJ whole genome shotgun (WGS) entry which is preliminary data.</text>
</comment>
<dbReference type="SUPFAM" id="SSF109854">
    <property type="entry name" value="DinB/YfiT-like putative metalloenzymes"/>
    <property type="match status" value="1"/>
</dbReference>
<protein>
    <submittedName>
        <fullName evidence="1">Uncharacterized protein</fullName>
    </submittedName>
</protein>
<name>A0A8J2XL00_9MICO</name>
<dbReference type="InterPro" id="IPR007061">
    <property type="entry name" value="MST-like"/>
</dbReference>
<organism evidence="1 2">
    <name type="scientific">Sediminivirga luteola</name>
    <dbReference type="NCBI Taxonomy" id="1774748"/>
    <lineage>
        <taxon>Bacteria</taxon>
        <taxon>Bacillati</taxon>
        <taxon>Actinomycetota</taxon>
        <taxon>Actinomycetes</taxon>
        <taxon>Micrococcales</taxon>
        <taxon>Brevibacteriaceae</taxon>
        <taxon>Sediminivirga</taxon>
    </lineage>
</organism>
<sequence length="195" mass="21222">MPFLAPGVTDERDAHIVFLAQQLEQVRIAALDLDEDQLRAVPTTSALSLAGLLAHIAQTTANWLSYIHAHGGGAETSGLSAQDFDMELAGFFSGAEIPPDDGAQLRERLQRAAALVRPVLAHADFDARVPVPDAPWFPADIGSWSVRWVAHHLIAEVARHAGHADLIRETLDGQIAYALNARDAGEEFDWEEYAQ</sequence>
<gene>
    <name evidence="1" type="ORF">GCM10011333_21410</name>
</gene>
<dbReference type="Pfam" id="PF04978">
    <property type="entry name" value="MST"/>
    <property type="match status" value="1"/>
</dbReference>
<evidence type="ECO:0000313" key="1">
    <source>
        <dbReference type="EMBL" id="GGA17976.1"/>
    </source>
</evidence>
<reference evidence="1" key="1">
    <citation type="journal article" date="2014" name="Int. J. Syst. Evol. Microbiol.">
        <title>Complete genome sequence of Corynebacterium casei LMG S-19264T (=DSM 44701T), isolated from a smear-ripened cheese.</title>
        <authorList>
            <consortium name="US DOE Joint Genome Institute (JGI-PGF)"/>
            <person name="Walter F."/>
            <person name="Albersmeier A."/>
            <person name="Kalinowski J."/>
            <person name="Ruckert C."/>
        </authorList>
    </citation>
    <scope>NUCLEOTIDE SEQUENCE</scope>
    <source>
        <strain evidence="1">CGMCC 1.12785</strain>
    </source>
</reference>
<dbReference type="EMBL" id="BMFY01000008">
    <property type="protein sequence ID" value="GGA17976.1"/>
    <property type="molecule type" value="Genomic_DNA"/>
</dbReference>
<proteinExistence type="predicted"/>
<accession>A0A8J2XL00</accession>